<dbReference type="EMBL" id="CAJNJA010000001">
    <property type="protein sequence ID" value="CAE7149343.1"/>
    <property type="molecule type" value="Genomic_DNA"/>
</dbReference>
<dbReference type="InterPro" id="IPR015424">
    <property type="entry name" value="PyrdxlP-dep_Trfase"/>
</dbReference>
<dbReference type="OrthoDB" id="7042322at2759"/>
<evidence type="ECO:0000256" key="2">
    <source>
        <dbReference type="ARBA" id="ARBA00012224"/>
    </source>
</evidence>
<dbReference type="SUPFAM" id="SSF53383">
    <property type="entry name" value="PLP-dependent transferases"/>
    <property type="match status" value="1"/>
</dbReference>
<reference evidence="7" key="1">
    <citation type="submission" date="2021-02" db="EMBL/GenBank/DDBJ databases">
        <authorList>
            <person name="Dougan E. K."/>
            <person name="Rhodes N."/>
            <person name="Thang M."/>
            <person name="Chan C."/>
        </authorList>
    </citation>
    <scope>NUCLEOTIDE SEQUENCE</scope>
</reference>
<dbReference type="Pfam" id="PF00155">
    <property type="entry name" value="Aminotran_1_2"/>
    <property type="match status" value="1"/>
</dbReference>
<evidence type="ECO:0000313" key="7">
    <source>
        <dbReference type="EMBL" id="CAE7149343.1"/>
    </source>
</evidence>
<dbReference type="Gene3D" id="3.40.640.10">
    <property type="entry name" value="Type I PLP-dependent aspartate aminotransferase-like (Major domain)"/>
    <property type="match status" value="1"/>
</dbReference>
<accession>A0A812IPN3</accession>
<evidence type="ECO:0000256" key="3">
    <source>
        <dbReference type="ARBA" id="ARBA00022898"/>
    </source>
</evidence>
<comment type="cofactor">
    <cofactor evidence="1">
        <name>pyridoxal 5'-phosphate</name>
        <dbReference type="ChEBI" id="CHEBI:597326"/>
    </cofactor>
</comment>
<evidence type="ECO:0000313" key="8">
    <source>
        <dbReference type="Proteomes" id="UP000601435"/>
    </source>
</evidence>
<dbReference type="InterPro" id="IPR027619">
    <property type="entry name" value="C-S_lyase_PatB-like"/>
</dbReference>
<dbReference type="PANTHER" id="PTHR43525">
    <property type="entry name" value="PROTEIN MALY"/>
    <property type="match status" value="1"/>
</dbReference>
<dbReference type="PANTHER" id="PTHR43525:SF1">
    <property type="entry name" value="PROTEIN MALY"/>
    <property type="match status" value="1"/>
</dbReference>
<feature type="domain" description="Aminotransferase class I/classII large" evidence="6">
    <location>
        <begin position="31"/>
        <end position="367"/>
    </location>
</feature>
<keyword evidence="3" id="KW-0663">Pyridoxal phosphate</keyword>
<dbReference type="InterPro" id="IPR004839">
    <property type="entry name" value="Aminotransferase_I/II_large"/>
</dbReference>
<evidence type="ECO:0000256" key="1">
    <source>
        <dbReference type="ARBA" id="ARBA00001933"/>
    </source>
</evidence>
<dbReference type="AlphaFoldDB" id="A0A812IPN3"/>
<proteinExistence type="inferred from homology"/>
<gene>
    <name evidence="7" type="primary">patB</name>
    <name evidence="7" type="ORF">SNEC2469_LOCUS111</name>
</gene>
<dbReference type="Proteomes" id="UP000601435">
    <property type="component" value="Unassembled WGS sequence"/>
</dbReference>
<comment type="caution">
    <text evidence="7">The sequence shown here is derived from an EMBL/GenBank/DDBJ whole genome shotgun (WGS) entry which is preliminary data.</text>
</comment>
<dbReference type="InterPro" id="IPR015421">
    <property type="entry name" value="PyrdxlP-dep_Trfase_major"/>
</dbReference>
<evidence type="ECO:0000256" key="5">
    <source>
        <dbReference type="ARBA" id="ARBA00037974"/>
    </source>
</evidence>
<dbReference type="Gene3D" id="3.90.1150.10">
    <property type="entry name" value="Aspartate Aminotransferase, domain 1"/>
    <property type="match status" value="1"/>
</dbReference>
<dbReference type="NCBIfam" id="TIGR04350">
    <property type="entry name" value="C_S_lyase_PatB"/>
    <property type="match status" value="1"/>
</dbReference>
<dbReference type="InterPro" id="IPR015422">
    <property type="entry name" value="PyrdxlP-dep_Trfase_small"/>
</dbReference>
<evidence type="ECO:0000259" key="6">
    <source>
        <dbReference type="Pfam" id="PF00155"/>
    </source>
</evidence>
<keyword evidence="8" id="KW-1185">Reference proteome</keyword>
<comment type="similarity">
    <text evidence="5">Belongs to the class-II pyridoxal-phosphate-dependent aminotransferase family. MalY/PatB cystathionine beta-lyase subfamily.</text>
</comment>
<sequence>MPYTFDQVIDRRNTQSTKWEKFAPDVLPFWVADMDFAAPELILEALRRRLDHPILGYTTEPDSLTEAFQRWLVHHYNWDVPAGWVCWVPGVVPALNLSARTLPADSEILIPTPVYHPFLAVASNAGLGEIQVPMQVTNGKWHMDFDALTDALTPQTRMLMICNPQNPTGRCYDTDELNLLADFIEKHDLLLVSDEIHCNILLDPSTTHQPLGKLHPALAPRIIHLYAATKIYNIPGISCAAAVIPDDTLRRQFMRARAGLLPGIGPLGFLSSEVAFNDRSSWVPDLLTYLRGNLAAVQACVGDRLTPLEATYLAWINVADLGLEDTEAYFAQHGIGISPGAQFGNADYIRFNFACPRATLDQGLNRLSHAISLAQAKQ</sequence>
<organism evidence="7 8">
    <name type="scientific">Symbiodinium necroappetens</name>
    <dbReference type="NCBI Taxonomy" id="1628268"/>
    <lineage>
        <taxon>Eukaryota</taxon>
        <taxon>Sar</taxon>
        <taxon>Alveolata</taxon>
        <taxon>Dinophyceae</taxon>
        <taxon>Suessiales</taxon>
        <taxon>Symbiodiniaceae</taxon>
        <taxon>Symbiodinium</taxon>
    </lineage>
</organism>
<dbReference type="EC" id="4.4.1.13" evidence="2"/>
<dbReference type="CDD" id="cd00609">
    <property type="entry name" value="AAT_like"/>
    <property type="match status" value="1"/>
</dbReference>
<evidence type="ECO:0000256" key="4">
    <source>
        <dbReference type="ARBA" id="ARBA00023239"/>
    </source>
</evidence>
<dbReference type="InterPro" id="IPR051798">
    <property type="entry name" value="Class-II_PLP-Dep_Aminotrans"/>
</dbReference>
<dbReference type="GO" id="GO:0030170">
    <property type="term" value="F:pyridoxal phosphate binding"/>
    <property type="evidence" value="ECO:0007669"/>
    <property type="project" value="InterPro"/>
</dbReference>
<dbReference type="GO" id="GO:0047804">
    <property type="term" value="F:cysteine-S-conjugate beta-lyase activity"/>
    <property type="evidence" value="ECO:0007669"/>
    <property type="project" value="UniProtKB-EC"/>
</dbReference>
<name>A0A812IPN3_9DINO</name>
<protein>
    <recommendedName>
        <fullName evidence="2">cysteine-S-conjugate beta-lyase</fullName>
        <ecNumber evidence="2">4.4.1.13</ecNumber>
    </recommendedName>
</protein>
<keyword evidence="4" id="KW-0456">Lyase</keyword>